<proteinExistence type="predicted"/>
<protein>
    <submittedName>
        <fullName evidence="1">Uncharacterized protein</fullName>
    </submittedName>
</protein>
<comment type="caution">
    <text evidence="1">The sequence shown here is derived from an EMBL/GenBank/DDBJ whole genome shotgun (WGS) entry which is preliminary data.</text>
</comment>
<dbReference type="EMBL" id="BLXT01003727">
    <property type="protein sequence ID" value="GFO03527.1"/>
    <property type="molecule type" value="Genomic_DNA"/>
</dbReference>
<keyword evidence="2" id="KW-1185">Reference proteome</keyword>
<accession>A0AAV4A9A8</accession>
<name>A0AAV4A9A8_9GAST</name>
<dbReference type="AlphaFoldDB" id="A0AAV4A9A8"/>
<organism evidence="1 2">
    <name type="scientific">Plakobranchus ocellatus</name>
    <dbReference type="NCBI Taxonomy" id="259542"/>
    <lineage>
        <taxon>Eukaryota</taxon>
        <taxon>Metazoa</taxon>
        <taxon>Spiralia</taxon>
        <taxon>Lophotrochozoa</taxon>
        <taxon>Mollusca</taxon>
        <taxon>Gastropoda</taxon>
        <taxon>Heterobranchia</taxon>
        <taxon>Euthyneura</taxon>
        <taxon>Panpulmonata</taxon>
        <taxon>Sacoglossa</taxon>
        <taxon>Placobranchoidea</taxon>
        <taxon>Plakobranchidae</taxon>
        <taxon>Plakobranchus</taxon>
    </lineage>
</organism>
<sequence length="104" mass="11742">MDYILVVSFDVCTGQRCYTASGISSSLSREGRYCLQCYTASGISSSLSREGRYCYSAIQYQGYPHQHSTENSENHFSLHPWAGKVDTATVLYSIRDILLPEQER</sequence>
<reference evidence="1 2" key="1">
    <citation type="journal article" date="2021" name="Elife">
        <title>Chloroplast acquisition without the gene transfer in kleptoplastic sea slugs, Plakobranchus ocellatus.</title>
        <authorList>
            <person name="Maeda T."/>
            <person name="Takahashi S."/>
            <person name="Yoshida T."/>
            <person name="Shimamura S."/>
            <person name="Takaki Y."/>
            <person name="Nagai Y."/>
            <person name="Toyoda A."/>
            <person name="Suzuki Y."/>
            <person name="Arimoto A."/>
            <person name="Ishii H."/>
            <person name="Satoh N."/>
            <person name="Nishiyama T."/>
            <person name="Hasebe M."/>
            <person name="Maruyama T."/>
            <person name="Minagawa J."/>
            <person name="Obokata J."/>
            <person name="Shigenobu S."/>
        </authorList>
    </citation>
    <scope>NUCLEOTIDE SEQUENCE [LARGE SCALE GENOMIC DNA]</scope>
</reference>
<dbReference type="Proteomes" id="UP000735302">
    <property type="component" value="Unassembled WGS sequence"/>
</dbReference>
<evidence type="ECO:0000313" key="2">
    <source>
        <dbReference type="Proteomes" id="UP000735302"/>
    </source>
</evidence>
<gene>
    <name evidence="1" type="ORF">PoB_003003200</name>
</gene>
<evidence type="ECO:0000313" key="1">
    <source>
        <dbReference type="EMBL" id="GFO03527.1"/>
    </source>
</evidence>